<protein>
    <submittedName>
        <fullName evidence="2">Uncharacterized protein</fullName>
    </submittedName>
</protein>
<organism evidence="2 3">
    <name type="scientific">Corynespora cassiicola Philippines</name>
    <dbReference type="NCBI Taxonomy" id="1448308"/>
    <lineage>
        <taxon>Eukaryota</taxon>
        <taxon>Fungi</taxon>
        <taxon>Dikarya</taxon>
        <taxon>Ascomycota</taxon>
        <taxon>Pezizomycotina</taxon>
        <taxon>Dothideomycetes</taxon>
        <taxon>Pleosporomycetidae</taxon>
        <taxon>Pleosporales</taxon>
        <taxon>Corynesporascaceae</taxon>
        <taxon>Corynespora</taxon>
    </lineage>
</organism>
<gene>
    <name evidence="2" type="ORF">BS50DRAFT_658199</name>
</gene>
<dbReference type="Proteomes" id="UP000240883">
    <property type="component" value="Unassembled WGS sequence"/>
</dbReference>
<dbReference type="EMBL" id="KZ678130">
    <property type="protein sequence ID" value="PSN72326.1"/>
    <property type="molecule type" value="Genomic_DNA"/>
</dbReference>
<keyword evidence="3" id="KW-1185">Reference proteome</keyword>
<sequence>MAKLCMNKSEASRALRDRFDGMCQVNQESVVARMFMQWMVAIQWLPSRRSPARGDRAAEEGNGGGGNGRNLRRKNCVAAGYMRWNGIVACASHIAMGDRGLVTGGYDIALHRPTAAVQRRRGAGMGREEPDKGGLRVRHASRKKGLRRRWRRDRQRAGEAIWLGGYRDVLRRGEQWSTWSSASRGRASWSGGWFSVGW</sequence>
<evidence type="ECO:0000313" key="2">
    <source>
        <dbReference type="EMBL" id="PSN72326.1"/>
    </source>
</evidence>
<evidence type="ECO:0000256" key="1">
    <source>
        <dbReference type="SAM" id="MobiDB-lite"/>
    </source>
</evidence>
<evidence type="ECO:0000313" key="3">
    <source>
        <dbReference type="Proteomes" id="UP000240883"/>
    </source>
</evidence>
<name>A0A2T2P483_CORCC</name>
<dbReference type="AlphaFoldDB" id="A0A2T2P483"/>
<accession>A0A2T2P483</accession>
<reference evidence="2 3" key="1">
    <citation type="journal article" date="2018" name="Front. Microbiol.">
        <title>Genome-Wide Analysis of Corynespora cassiicola Leaf Fall Disease Putative Effectors.</title>
        <authorList>
            <person name="Lopez D."/>
            <person name="Ribeiro S."/>
            <person name="Label P."/>
            <person name="Fumanal B."/>
            <person name="Venisse J.S."/>
            <person name="Kohler A."/>
            <person name="de Oliveira R.R."/>
            <person name="Labutti K."/>
            <person name="Lipzen A."/>
            <person name="Lail K."/>
            <person name="Bauer D."/>
            <person name="Ohm R.A."/>
            <person name="Barry K.W."/>
            <person name="Spatafora J."/>
            <person name="Grigoriev I.V."/>
            <person name="Martin F.M."/>
            <person name="Pujade-Renaud V."/>
        </authorList>
    </citation>
    <scope>NUCLEOTIDE SEQUENCE [LARGE SCALE GENOMIC DNA]</scope>
    <source>
        <strain evidence="2 3">Philippines</strain>
    </source>
</reference>
<proteinExistence type="predicted"/>
<feature type="region of interest" description="Disordered" evidence="1">
    <location>
        <begin position="50"/>
        <end position="69"/>
    </location>
</feature>